<evidence type="ECO:0000313" key="2">
    <source>
        <dbReference type="EMBL" id="AXS67687.1"/>
    </source>
</evidence>
<dbReference type="Pfam" id="PF01607">
    <property type="entry name" value="CBM_14"/>
    <property type="match status" value="1"/>
</dbReference>
<dbReference type="Gene3D" id="2.170.140.10">
    <property type="entry name" value="Chitin binding domain"/>
    <property type="match status" value="1"/>
</dbReference>
<name>A0A346RNP0_9ABAC</name>
<sequence length="92" mass="10623">MWLMLAFFIIVKLLVFHKLQKMHLDMHVAKICPNGFHGLAPDPFDCSSYYLCPQSIQMFCTENTQFDLETNSCVPQSFESGCLGRLYKNLLI</sequence>
<dbReference type="GO" id="GO:0005576">
    <property type="term" value="C:extracellular region"/>
    <property type="evidence" value="ECO:0007669"/>
    <property type="project" value="InterPro"/>
</dbReference>
<evidence type="ECO:0000313" key="3">
    <source>
        <dbReference type="Proteomes" id="UP000500845"/>
    </source>
</evidence>
<protein>
    <submittedName>
        <fullName evidence="2">Ac145-like protein</fullName>
    </submittedName>
</protein>
<dbReference type="SUPFAM" id="SSF57625">
    <property type="entry name" value="Invertebrate chitin-binding proteins"/>
    <property type="match status" value="1"/>
</dbReference>
<reference evidence="2 3" key="1">
    <citation type="journal article" date="2018" name="J. Invertebr. Pathol.">
        <title>Morphological, genetic and biological characterisation of a novel alphabaculovirus isolated from Cryptophlebia peltastica (Lepidoptera: Tortricidae).</title>
        <authorList>
            <person name="Marsberg T."/>
            <person name="Jukes M.D."/>
            <person name="Krejmer-Rabalska M."/>
            <person name="Rabalski L."/>
            <person name="Knox C.M."/>
            <person name="Moore S.D."/>
            <person name="Hill M.P."/>
            <person name="Szewczyk B."/>
        </authorList>
    </citation>
    <scope>NUCLEOTIDE SEQUENCE [LARGE SCALE GENOMIC DNA]</scope>
    <source>
        <strain evidence="2">SA</strain>
    </source>
</reference>
<dbReference type="InterPro" id="IPR036508">
    <property type="entry name" value="Chitin-bd_dom_sf"/>
</dbReference>
<dbReference type="RefSeq" id="YP_010086895.1">
    <property type="nucleotide sequence ID" value="NC_055500.1"/>
</dbReference>
<dbReference type="InterPro" id="IPR002557">
    <property type="entry name" value="Chitin-bd_dom"/>
</dbReference>
<dbReference type="EMBL" id="MH394321">
    <property type="protein sequence ID" value="AXS67687.1"/>
    <property type="molecule type" value="Genomic_DNA"/>
</dbReference>
<dbReference type="KEGG" id="vg:65102140"/>
<accession>A0A346RNP0</accession>
<dbReference type="Proteomes" id="UP000500845">
    <property type="component" value="Segment"/>
</dbReference>
<evidence type="ECO:0000259" key="1">
    <source>
        <dbReference type="PROSITE" id="PS50940"/>
    </source>
</evidence>
<organism evidence="2 3">
    <name type="scientific">Cryptophlebia peltastica nucleopolyhedrovirus</name>
    <dbReference type="NCBI Taxonomy" id="2304025"/>
    <lineage>
        <taxon>Viruses</taxon>
        <taxon>Viruses incertae sedis</taxon>
        <taxon>Naldaviricetes</taxon>
        <taxon>Lefavirales</taxon>
        <taxon>Baculoviridae</taxon>
        <taxon>Alphabaculovirus</taxon>
        <taxon>Alphabaculovirus crypeltasticae</taxon>
    </lineage>
</organism>
<proteinExistence type="predicted"/>
<dbReference type="GO" id="GO:0008061">
    <property type="term" value="F:chitin binding"/>
    <property type="evidence" value="ECO:0007669"/>
    <property type="project" value="InterPro"/>
</dbReference>
<dbReference type="PROSITE" id="PS50940">
    <property type="entry name" value="CHIT_BIND_II"/>
    <property type="match status" value="1"/>
</dbReference>
<dbReference type="GeneID" id="65102140"/>
<feature type="domain" description="Chitin-binding type-2" evidence="1">
    <location>
        <begin position="29"/>
        <end position="84"/>
    </location>
</feature>
<dbReference type="SMART" id="SM00494">
    <property type="entry name" value="ChtBD2"/>
    <property type="match status" value="1"/>
</dbReference>
<keyword evidence="3" id="KW-1185">Reference proteome</keyword>